<dbReference type="GO" id="GO:0005886">
    <property type="term" value="C:plasma membrane"/>
    <property type="evidence" value="ECO:0007669"/>
    <property type="project" value="UniProtKB-SubCell"/>
</dbReference>
<evidence type="ECO:0000256" key="8">
    <source>
        <dbReference type="ARBA" id="ARBA00035585"/>
    </source>
</evidence>
<evidence type="ECO:0000256" key="4">
    <source>
        <dbReference type="ARBA" id="ARBA00022989"/>
    </source>
</evidence>
<reference evidence="11 12" key="1">
    <citation type="submission" date="2020-05" db="EMBL/GenBank/DDBJ databases">
        <title>MicrobeNet Type strains.</title>
        <authorList>
            <person name="Nicholson A.C."/>
        </authorList>
    </citation>
    <scope>NUCLEOTIDE SEQUENCE [LARGE SCALE GENOMIC DNA]</scope>
    <source>
        <strain evidence="11 12">JCM 14282</strain>
    </source>
</reference>
<dbReference type="Pfam" id="PF02537">
    <property type="entry name" value="CRCB"/>
    <property type="match status" value="1"/>
</dbReference>
<evidence type="ECO:0000256" key="7">
    <source>
        <dbReference type="ARBA" id="ARBA00035120"/>
    </source>
</evidence>
<keyword evidence="2 10" id="KW-1003">Cell membrane</keyword>
<evidence type="ECO:0000256" key="2">
    <source>
        <dbReference type="ARBA" id="ARBA00022475"/>
    </source>
</evidence>
<evidence type="ECO:0000256" key="3">
    <source>
        <dbReference type="ARBA" id="ARBA00022692"/>
    </source>
</evidence>
<keyword evidence="12" id="KW-1185">Reference proteome</keyword>
<keyword evidence="4 10" id="KW-1133">Transmembrane helix</keyword>
<proteinExistence type="inferred from homology"/>
<keyword evidence="5 10" id="KW-0472">Membrane</keyword>
<feature type="transmembrane region" description="Helical" evidence="10">
    <location>
        <begin position="28"/>
        <end position="45"/>
    </location>
</feature>
<comment type="caution">
    <text evidence="11">The sequence shown here is derived from an EMBL/GenBank/DDBJ whole genome shotgun (WGS) entry which is preliminary data.</text>
</comment>
<accession>A0A7Y2PZN1</accession>
<protein>
    <recommendedName>
        <fullName evidence="10">Fluoride-specific ion channel</fullName>
    </recommendedName>
</protein>
<comment type="similarity">
    <text evidence="7 10">Belongs to the fluoride channel Fluc/FEX (TC 1.A.43) family.</text>
</comment>
<gene>
    <name evidence="11" type="ORF">HLA99_06360</name>
</gene>
<evidence type="ECO:0000313" key="11">
    <source>
        <dbReference type="EMBL" id="NNH03473.1"/>
    </source>
</evidence>
<sequence length="124" mass="12133">MIGVAARAALVLPLGAAAHPLVVPGVTLAINLVGSFCLGWVVGRLDGGRPRLRAFLGTGVLGGFTTYSAFAVQTVQVTGAAPVVGILLAIAALLGGVVVATAGLAAGRRAGGRPGQPDAPEEAE</sequence>
<keyword evidence="3 10" id="KW-0812">Transmembrane</keyword>
<feature type="transmembrane region" description="Helical" evidence="10">
    <location>
        <begin position="84"/>
        <end position="106"/>
    </location>
</feature>
<organism evidence="11 12">
    <name type="scientific">Microbacterium ulmi</name>
    <dbReference type="NCBI Taxonomy" id="179095"/>
    <lineage>
        <taxon>Bacteria</taxon>
        <taxon>Bacillati</taxon>
        <taxon>Actinomycetota</taxon>
        <taxon>Actinomycetes</taxon>
        <taxon>Micrococcales</taxon>
        <taxon>Microbacteriaceae</taxon>
        <taxon>Microbacterium</taxon>
    </lineage>
</organism>
<evidence type="ECO:0000256" key="10">
    <source>
        <dbReference type="RuleBase" id="RU004340"/>
    </source>
</evidence>
<evidence type="ECO:0000256" key="1">
    <source>
        <dbReference type="ARBA" id="ARBA00004651"/>
    </source>
</evidence>
<name>A0A7Y2PZN1_9MICO</name>
<comment type="subcellular location">
    <subcellularLocation>
        <location evidence="1">Cell membrane</location>
        <topology evidence="1">Multi-pass membrane protein</topology>
    </subcellularLocation>
</comment>
<feature type="transmembrane region" description="Helical" evidence="10">
    <location>
        <begin position="52"/>
        <end position="72"/>
    </location>
</feature>
<keyword evidence="6" id="KW-0407">Ion channel</keyword>
<evidence type="ECO:0000256" key="6">
    <source>
        <dbReference type="ARBA" id="ARBA00023303"/>
    </source>
</evidence>
<keyword evidence="6" id="KW-0406">Ion transport</keyword>
<evidence type="ECO:0000256" key="9">
    <source>
        <dbReference type="ARBA" id="ARBA00049940"/>
    </source>
</evidence>
<keyword evidence="6" id="KW-0813">Transport</keyword>
<dbReference type="InterPro" id="IPR003691">
    <property type="entry name" value="FluC"/>
</dbReference>
<dbReference type="GO" id="GO:0034220">
    <property type="term" value="P:monoatomic ion transmembrane transport"/>
    <property type="evidence" value="ECO:0007669"/>
    <property type="project" value="UniProtKB-KW"/>
</dbReference>
<comment type="catalytic activity">
    <reaction evidence="8">
        <text>fluoride(in) = fluoride(out)</text>
        <dbReference type="Rhea" id="RHEA:76159"/>
        <dbReference type="ChEBI" id="CHEBI:17051"/>
    </reaction>
    <physiologicalReaction direction="left-to-right" evidence="8">
        <dbReference type="Rhea" id="RHEA:76160"/>
    </physiologicalReaction>
</comment>
<dbReference type="EMBL" id="JABEMB010000006">
    <property type="protein sequence ID" value="NNH03473.1"/>
    <property type="molecule type" value="Genomic_DNA"/>
</dbReference>
<dbReference type="AlphaFoldDB" id="A0A7Y2PZN1"/>
<evidence type="ECO:0000256" key="5">
    <source>
        <dbReference type="ARBA" id="ARBA00023136"/>
    </source>
</evidence>
<evidence type="ECO:0000313" key="12">
    <source>
        <dbReference type="Proteomes" id="UP000543598"/>
    </source>
</evidence>
<dbReference type="Proteomes" id="UP000543598">
    <property type="component" value="Unassembled WGS sequence"/>
</dbReference>
<comment type="function">
    <text evidence="9">Fluoride-specific ion channel. Important for reducing fluoride concentration in the cell, thus reducing its toxicity.</text>
</comment>